<dbReference type="InParanoid" id="J0DC17"/>
<dbReference type="GO" id="GO:0004672">
    <property type="term" value="F:protein kinase activity"/>
    <property type="evidence" value="ECO:0007669"/>
    <property type="project" value="InterPro"/>
</dbReference>
<evidence type="ECO:0000313" key="3">
    <source>
        <dbReference type="EMBL" id="EJD39547.1"/>
    </source>
</evidence>
<name>J0DC17_AURST</name>
<evidence type="ECO:0000259" key="2">
    <source>
        <dbReference type="PROSITE" id="PS50011"/>
    </source>
</evidence>
<feature type="region of interest" description="Disordered" evidence="1">
    <location>
        <begin position="799"/>
        <end position="819"/>
    </location>
</feature>
<dbReference type="AlphaFoldDB" id="J0DC17"/>
<accession>J0DC17</accession>
<protein>
    <recommendedName>
        <fullName evidence="2">Protein kinase domain-containing protein</fullName>
    </recommendedName>
</protein>
<reference evidence="4" key="1">
    <citation type="journal article" date="2012" name="Science">
        <title>The Paleozoic origin of enzymatic lignin decomposition reconstructed from 31 fungal genomes.</title>
        <authorList>
            <person name="Floudas D."/>
            <person name="Binder M."/>
            <person name="Riley R."/>
            <person name="Barry K."/>
            <person name="Blanchette R.A."/>
            <person name="Henrissat B."/>
            <person name="Martinez A.T."/>
            <person name="Otillar R."/>
            <person name="Spatafora J.W."/>
            <person name="Yadav J.S."/>
            <person name="Aerts A."/>
            <person name="Benoit I."/>
            <person name="Boyd A."/>
            <person name="Carlson A."/>
            <person name="Copeland A."/>
            <person name="Coutinho P.M."/>
            <person name="de Vries R.P."/>
            <person name="Ferreira P."/>
            <person name="Findley K."/>
            <person name="Foster B."/>
            <person name="Gaskell J."/>
            <person name="Glotzer D."/>
            <person name="Gorecki P."/>
            <person name="Heitman J."/>
            <person name="Hesse C."/>
            <person name="Hori C."/>
            <person name="Igarashi K."/>
            <person name="Jurgens J.A."/>
            <person name="Kallen N."/>
            <person name="Kersten P."/>
            <person name="Kohler A."/>
            <person name="Kuees U."/>
            <person name="Kumar T.K.A."/>
            <person name="Kuo A."/>
            <person name="LaButti K."/>
            <person name="Larrondo L.F."/>
            <person name="Lindquist E."/>
            <person name="Ling A."/>
            <person name="Lombard V."/>
            <person name="Lucas S."/>
            <person name="Lundell T."/>
            <person name="Martin R."/>
            <person name="McLaughlin D.J."/>
            <person name="Morgenstern I."/>
            <person name="Morin E."/>
            <person name="Murat C."/>
            <person name="Nagy L.G."/>
            <person name="Nolan M."/>
            <person name="Ohm R.A."/>
            <person name="Patyshakuliyeva A."/>
            <person name="Rokas A."/>
            <person name="Ruiz-Duenas F.J."/>
            <person name="Sabat G."/>
            <person name="Salamov A."/>
            <person name="Samejima M."/>
            <person name="Schmutz J."/>
            <person name="Slot J.C."/>
            <person name="St John F."/>
            <person name="Stenlid J."/>
            <person name="Sun H."/>
            <person name="Sun S."/>
            <person name="Syed K."/>
            <person name="Tsang A."/>
            <person name="Wiebenga A."/>
            <person name="Young D."/>
            <person name="Pisabarro A."/>
            <person name="Eastwood D.C."/>
            <person name="Martin F."/>
            <person name="Cullen D."/>
            <person name="Grigoriev I.V."/>
            <person name="Hibbett D.S."/>
        </authorList>
    </citation>
    <scope>NUCLEOTIDE SEQUENCE [LARGE SCALE GENOMIC DNA]</scope>
    <source>
        <strain evidence="4">TFB10046</strain>
    </source>
</reference>
<dbReference type="InterPro" id="IPR000719">
    <property type="entry name" value="Prot_kinase_dom"/>
</dbReference>
<dbReference type="Gene3D" id="1.10.510.10">
    <property type="entry name" value="Transferase(Phosphotransferase) domain 1"/>
    <property type="match status" value="1"/>
</dbReference>
<dbReference type="PROSITE" id="PS50011">
    <property type="entry name" value="PROTEIN_KINASE_DOM"/>
    <property type="match status" value="1"/>
</dbReference>
<dbReference type="eggNOG" id="ENOG502RC64">
    <property type="taxonomic scope" value="Eukaryota"/>
</dbReference>
<organism evidence="3 4">
    <name type="scientific">Auricularia subglabra (strain TFB-10046 / SS5)</name>
    <name type="common">White-rot fungus</name>
    <name type="synonym">Auricularia delicata (strain TFB10046)</name>
    <dbReference type="NCBI Taxonomy" id="717982"/>
    <lineage>
        <taxon>Eukaryota</taxon>
        <taxon>Fungi</taxon>
        <taxon>Dikarya</taxon>
        <taxon>Basidiomycota</taxon>
        <taxon>Agaricomycotina</taxon>
        <taxon>Agaricomycetes</taxon>
        <taxon>Auriculariales</taxon>
        <taxon>Auriculariaceae</taxon>
        <taxon>Auricularia</taxon>
    </lineage>
</organism>
<sequence>MAPRETSPFRHNSGGPAEARKQSDLKPLMELEVCGVVFESDDVPNLFFPEEECPIALPDLESDELQTLMDDLRHIHKEDQAYKPLVAVFSYIVNRSDTSSASLSYDDASGDDDSSRSLPSVFFIVYTKQMKDIIDGAGRLKPDVLGTDKKVARNTPVPWIAVRIAIEVKEHWRDGLQQALTYARSMLAIGDKWFSMVIVYNHKSRELRFCFATRHAIFVTPKWSFANVAQRTKIASTLVRACKATGSMGGFDVHRSLDAEGKLHLHLPGIRPTLKQHEYLCRKRHIIGRATHVYTASFTEPPEPVERNAATDPPGFAEQLETDSLIHVPLLEIAGQAHPERAVNASRSTHHLTVDPASLETGAARLPVEPVSAQSLPAHGLFDVDSPVAIPADSSIGAVLPQAHEAAAASKMYARGSWESLCREPQMNWAPALLDTLGAGKLVVKDAWVAYERLNTEVDVLQAVKGLYGFVEYAGHMIVPHPGMERLSQVIRPPTGRKKKGGTSHKCIDWAQVYPQGEPMLIKRVHRLIFYKTLGYNLIAIGRLPRIVAEAMKDAAAALLLLHSKDYIHRDLSTWNLMARDKPFRTTPEQLATLKQLFGDKLFSKIANLFVLQYAFLIDFDHSVKWNAHRDPLPSRSGTWAFMAAARIRAWISKARWVDTLIDDLESAIWSLFYAVLKANFARLSEMEKLHYDSFNSDAPYTLASTKHMIIAFEKDEMGDLSALKETWPLWWRLFRVARGARLAITTLKGRLPPGKTFADAGEDIKVELDMLYKSTVYDYVEAATTLLLSKPYFNSTHMSTSSGSNQQPEGHAGHQDSLKDQLELELREAMSGGFDAALRPFRVWRA</sequence>
<proteinExistence type="predicted"/>
<dbReference type="EMBL" id="JH687812">
    <property type="protein sequence ID" value="EJD39547.1"/>
    <property type="molecule type" value="Genomic_DNA"/>
</dbReference>
<feature type="region of interest" description="Disordered" evidence="1">
    <location>
        <begin position="1"/>
        <end position="24"/>
    </location>
</feature>
<feature type="domain" description="Protein kinase" evidence="2">
    <location>
        <begin position="407"/>
        <end position="759"/>
    </location>
</feature>
<dbReference type="InterPro" id="IPR040976">
    <property type="entry name" value="Pkinase_fungal"/>
</dbReference>
<evidence type="ECO:0000256" key="1">
    <source>
        <dbReference type="SAM" id="MobiDB-lite"/>
    </source>
</evidence>
<gene>
    <name evidence="3" type="ORF">AURDEDRAFT_171357</name>
</gene>
<evidence type="ECO:0000313" key="4">
    <source>
        <dbReference type="Proteomes" id="UP000006514"/>
    </source>
</evidence>
<dbReference type="KEGG" id="adl:AURDEDRAFT_171357"/>
<dbReference type="Proteomes" id="UP000006514">
    <property type="component" value="Unassembled WGS sequence"/>
</dbReference>
<dbReference type="GO" id="GO:0005524">
    <property type="term" value="F:ATP binding"/>
    <property type="evidence" value="ECO:0007669"/>
    <property type="project" value="InterPro"/>
</dbReference>
<dbReference type="InterPro" id="IPR011009">
    <property type="entry name" value="Kinase-like_dom_sf"/>
</dbReference>
<dbReference type="SUPFAM" id="SSF56112">
    <property type="entry name" value="Protein kinase-like (PK-like)"/>
    <property type="match status" value="1"/>
</dbReference>
<dbReference type="OrthoDB" id="5584477at2759"/>
<feature type="compositionally biased region" description="Polar residues" evidence="1">
    <location>
        <begin position="799"/>
        <end position="809"/>
    </location>
</feature>
<dbReference type="Pfam" id="PF17667">
    <property type="entry name" value="Pkinase_fungal"/>
    <property type="match status" value="1"/>
</dbReference>
<keyword evidence="4" id="KW-1185">Reference proteome</keyword>